<feature type="domain" description="Pseudouridine synthase II N-terminal" evidence="6">
    <location>
        <begin position="25"/>
        <end position="174"/>
    </location>
</feature>
<dbReference type="STRING" id="204669.Acid345_2203"/>
<feature type="domain" description="tRNA pseudouridylate synthase B C-terminal" evidence="7">
    <location>
        <begin position="175"/>
        <end position="220"/>
    </location>
</feature>
<dbReference type="HAMAP" id="MF_01080">
    <property type="entry name" value="TruB_bact"/>
    <property type="match status" value="1"/>
</dbReference>
<dbReference type="GO" id="GO:0160148">
    <property type="term" value="F:tRNA pseudouridine(55) synthase activity"/>
    <property type="evidence" value="ECO:0007669"/>
    <property type="project" value="UniProtKB-EC"/>
</dbReference>
<evidence type="ECO:0000256" key="5">
    <source>
        <dbReference type="HAMAP-Rule" id="MF_01080"/>
    </source>
</evidence>
<dbReference type="Pfam" id="PF01509">
    <property type="entry name" value="TruB_N"/>
    <property type="match status" value="1"/>
</dbReference>
<dbReference type="OrthoDB" id="9802309at2"/>
<dbReference type="InterPro" id="IPR020103">
    <property type="entry name" value="PsdUridine_synth_cat_dom_sf"/>
</dbReference>
<evidence type="ECO:0000313" key="9">
    <source>
        <dbReference type="Proteomes" id="UP000002432"/>
    </source>
</evidence>
<dbReference type="GO" id="GO:0031119">
    <property type="term" value="P:tRNA pseudouridine synthesis"/>
    <property type="evidence" value="ECO:0007669"/>
    <property type="project" value="UniProtKB-UniRule"/>
</dbReference>
<dbReference type="GO" id="GO:1990481">
    <property type="term" value="P:mRNA pseudouridine synthesis"/>
    <property type="evidence" value="ECO:0007669"/>
    <property type="project" value="TreeGrafter"/>
</dbReference>
<dbReference type="HOGENOM" id="CLU_032087_0_0_0"/>
<dbReference type="EMBL" id="CP000360">
    <property type="protein sequence ID" value="ABF41204.1"/>
    <property type="molecule type" value="Genomic_DNA"/>
</dbReference>
<comment type="function">
    <text evidence="5">Responsible for synthesis of pseudouridine from uracil-55 in the psi GC loop of transfer RNAs.</text>
</comment>
<dbReference type="Pfam" id="PF16198">
    <property type="entry name" value="TruB_C_2"/>
    <property type="match status" value="1"/>
</dbReference>
<dbReference type="RefSeq" id="WP_011523005.1">
    <property type="nucleotide sequence ID" value="NC_008009.1"/>
</dbReference>
<dbReference type="Proteomes" id="UP000002432">
    <property type="component" value="Chromosome"/>
</dbReference>
<evidence type="ECO:0000256" key="4">
    <source>
        <dbReference type="ARBA" id="ARBA00023235"/>
    </source>
</evidence>
<evidence type="ECO:0000313" key="8">
    <source>
        <dbReference type="EMBL" id="ABF41204.1"/>
    </source>
</evidence>
<keyword evidence="9" id="KW-1185">Reference proteome</keyword>
<comment type="similarity">
    <text evidence="2 5">Belongs to the pseudouridine synthase TruB family. Type 1 subfamily.</text>
</comment>
<protein>
    <recommendedName>
        <fullName evidence="5">tRNA pseudouridine synthase B</fullName>
        <ecNumber evidence="5">5.4.99.25</ecNumber>
    </recommendedName>
    <alternativeName>
        <fullName evidence="5">tRNA pseudouridine(55) synthase</fullName>
        <shortName evidence="5">Psi55 synthase</shortName>
    </alternativeName>
    <alternativeName>
        <fullName evidence="5">tRNA pseudouridylate synthase</fullName>
    </alternativeName>
    <alternativeName>
        <fullName evidence="5">tRNA-uridine isomerase</fullName>
    </alternativeName>
</protein>
<reference evidence="8 9" key="1">
    <citation type="journal article" date="2009" name="Appl. Environ. Microbiol.">
        <title>Three genomes from the phylum Acidobacteria provide insight into the lifestyles of these microorganisms in soils.</title>
        <authorList>
            <person name="Ward N.L."/>
            <person name="Challacombe J.F."/>
            <person name="Janssen P.H."/>
            <person name="Henrissat B."/>
            <person name="Coutinho P.M."/>
            <person name="Wu M."/>
            <person name="Xie G."/>
            <person name="Haft D.H."/>
            <person name="Sait M."/>
            <person name="Badger J."/>
            <person name="Barabote R.D."/>
            <person name="Bradley B."/>
            <person name="Brettin T.S."/>
            <person name="Brinkac L.M."/>
            <person name="Bruce D."/>
            <person name="Creasy T."/>
            <person name="Daugherty S.C."/>
            <person name="Davidsen T.M."/>
            <person name="DeBoy R.T."/>
            <person name="Detter J.C."/>
            <person name="Dodson R.J."/>
            <person name="Durkin A.S."/>
            <person name="Ganapathy A."/>
            <person name="Gwinn-Giglio M."/>
            <person name="Han C.S."/>
            <person name="Khouri H."/>
            <person name="Kiss H."/>
            <person name="Kothari S.P."/>
            <person name="Madupu R."/>
            <person name="Nelson K.E."/>
            <person name="Nelson W.C."/>
            <person name="Paulsen I."/>
            <person name="Penn K."/>
            <person name="Ren Q."/>
            <person name="Rosovitz M.J."/>
            <person name="Selengut J.D."/>
            <person name="Shrivastava S."/>
            <person name="Sullivan S.A."/>
            <person name="Tapia R."/>
            <person name="Thompson L.S."/>
            <person name="Watkins K.L."/>
            <person name="Yang Q."/>
            <person name="Yu C."/>
            <person name="Zafar N."/>
            <person name="Zhou L."/>
            <person name="Kuske C.R."/>
        </authorList>
    </citation>
    <scope>NUCLEOTIDE SEQUENCE [LARGE SCALE GENOMIC DNA]</scope>
    <source>
        <strain evidence="8 9">Ellin345</strain>
    </source>
</reference>
<dbReference type="SUPFAM" id="SSF55120">
    <property type="entry name" value="Pseudouridine synthase"/>
    <property type="match status" value="1"/>
</dbReference>
<name>Q1IPJ6_KORVE</name>
<keyword evidence="3 5" id="KW-0819">tRNA processing</keyword>
<dbReference type="GO" id="GO:0016829">
    <property type="term" value="F:lyase activity"/>
    <property type="evidence" value="ECO:0007669"/>
    <property type="project" value="UniProtKB-KW"/>
</dbReference>
<evidence type="ECO:0000256" key="3">
    <source>
        <dbReference type="ARBA" id="ARBA00022694"/>
    </source>
</evidence>
<evidence type="ECO:0000256" key="1">
    <source>
        <dbReference type="ARBA" id="ARBA00000385"/>
    </source>
</evidence>
<dbReference type="EnsemblBacteria" id="ABF41204">
    <property type="protein sequence ID" value="ABF41204"/>
    <property type="gene ID" value="Acid345_2203"/>
</dbReference>
<evidence type="ECO:0000259" key="7">
    <source>
        <dbReference type="Pfam" id="PF16198"/>
    </source>
</evidence>
<dbReference type="InterPro" id="IPR032819">
    <property type="entry name" value="TruB_C"/>
</dbReference>
<keyword evidence="8" id="KW-0456">Lyase</keyword>
<sequence length="302" mass="32937">MPLDAVLVIDKPAGWTSHDVVARLRRVLSERSAGHLGTLDPMATGVLPVVLGRYTRLSQFYNHSEKSYEGEIRFGFATNTYDAEGETVGEAQTVQVALEGVREASREFVGPLSQLPPPFSAKKINGVPAYKLARKNVEVELKPSAIEVFQFEVFEGSAPDRIGFRAHVSSGTYIRSLAHDLGQKLGCGAHLASLRRTTVAEFTIDQAHTLEAVETAVAKGNPEELFVHPRRILPQLPCVTANDETVAYIRNGRAVNLPEFSKAKLVKVFAGQAEIVCVAQRIAGTLFHPKLVMPANQLIATK</sequence>
<evidence type="ECO:0000256" key="2">
    <source>
        <dbReference type="ARBA" id="ARBA00005642"/>
    </source>
</evidence>
<dbReference type="eggNOG" id="COG0130">
    <property type="taxonomic scope" value="Bacteria"/>
</dbReference>
<dbReference type="NCBIfam" id="TIGR00431">
    <property type="entry name" value="TruB"/>
    <property type="match status" value="1"/>
</dbReference>
<dbReference type="CDD" id="cd02573">
    <property type="entry name" value="PseudoU_synth_EcTruB"/>
    <property type="match status" value="1"/>
</dbReference>
<accession>Q1IPJ6</accession>
<feature type="active site" description="Nucleophile" evidence="5">
    <location>
        <position position="40"/>
    </location>
</feature>
<dbReference type="EC" id="5.4.99.25" evidence="5"/>
<dbReference type="AlphaFoldDB" id="Q1IPJ6"/>
<comment type="catalytic activity">
    <reaction evidence="1 5">
        <text>uridine(55) in tRNA = pseudouridine(55) in tRNA</text>
        <dbReference type="Rhea" id="RHEA:42532"/>
        <dbReference type="Rhea" id="RHEA-COMP:10101"/>
        <dbReference type="Rhea" id="RHEA-COMP:10102"/>
        <dbReference type="ChEBI" id="CHEBI:65314"/>
        <dbReference type="ChEBI" id="CHEBI:65315"/>
        <dbReference type="EC" id="5.4.99.25"/>
    </reaction>
</comment>
<keyword evidence="4 5" id="KW-0413">Isomerase</keyword>
<gene>
    <name evidence="5" type="primary">truB</name>
    <name evidence="8" type="ordered locus">Acid345_2203</name>
</gene>
<dbReference type="Gene3D" id="3.30.2350.10">
    <property type="entry name" value="Pseudouridine synthase"/>
    <property type="match status" value="1"/>
</dbReference>
<dbReference type="PANTHER" id="PTHR13767:SF2">
    <property type="entry name" value="PSEUDOURIDYLATE SYNTHASE TRUB1"/>
    <property type="match status" value="1"/>
</dbReference>
<dbReference type="InterPro" id="IPR014780">
    <property type="entry name" value="tRNA_psdUridine_synth_TruB"/>
</dbReference>
<dbReference type="KEGG" id="aba:Acid345_2203"/>
<dbReference type="PANTHER" id="PTHR13767">
    <property type="entry name" value="TRNA-PSEUDOURIDINE SYNTHASE"/>
    <property type="match status" value="1"/>
</dbReference>
<dbReference type="GO" id="GO:0003723">
    <property type="term" value="F:RNA binding"/>
    <property type="evidence" value="ECO:0007669"/>
    <property type="project" value="InterPro"/>
</dbReference>
<organism evidence="8 9">
    <name type="scientific">Koribacter versatilis (strain Ellin345)</name>
    <dbReference type="NCBI Taxonomy" id="204669"/>
    <lineage>
        <taxon>Bacteria</taxon>
        <taxon>Pseudomonadati</taxon>
        <taxon>Acidobacteriota</taxon>
        <taxon>Terriglobia</taxon>
        <taxon>Terriglobales</taxon>
        <taxon>Candidatus Korobacteraceae</taxon>
        <taxon>Candidatus Korobacter</taxon>
    </lineage>
</organism>
<evidence type="ECO:0000259" key="6">
    <source>
        <dbReference type="Pfam" id="PF01509"/>
    </source>
</evidence>
<dbReference type="InterPro" id="IPR002501">
    <property type="entry name" value="PsdUridine_synth_N"/>
</dbReference>
<proteinExistence type="inferred from homology"/>